<reference evidence="1" key="1">
    <citation type="journal article" date="2014" name="Front. Microbiol.">
        <title>High frequency of phylogenetically diverse reductive dehalogenase-homologous genes in deep subseafloor sedimentary metagenomes.</title>
        <authorList>
            <person name="Kawai M."/>
            <person name="Futagami T."/>
            <person name="Toyoda A."/>
            <person name="Takaki Y."/>
            <person name="Nishi S."/>
            <person name="Hori S."/>
            <person name="Arai W."/>
            <person name="Tsubouchi T."/>
            <person name="Morono Y."/>
            <person name="Uchiyama I."/>
            <person name="Ito T."/>
            <person name="Fujiyama A."/>
            <person name="Inagaki F."/>
            <person name="Takami H."/>
        </authorList>
    </citation>
    <scope>NUCLEOTIDE SEQUENCE</scope>
    <source>
        <strain evidence="1">Expedition CK06-06</strain>
    </source>
</reference>
<dbReference type="AlphaFoldDB" id="X0XS01"/>
<gene>
    <name evidence="1" type="ORF">S01H1_62119</name>
</gene>
<name>X0XS01_9ZZZZ</name>
<proteinExistence type="predicted"/>
<evidence type="ECO:0000313" key="1">
    <source>
        <dbReference type="EMBL" id="GAG39438.1"/>
    </source>
</evidence>
<sequence length="47" mass="5109">MLHLKETGGIKELPYFAGGFFAAIDPGFRMKGVYSKELDISGLANCD</sequence>
<organism evidence="1">
    <name type="scientific">marine sediment metagenome</name>
    <dbReference type="NCBI Taxonomy" id="412755"/>
    <lineage>
        <taxon>unclassified sequences</taxon>
        <taxon>metagenomes</taxon>
        <taxon>ecological metagenomes</taxon>
    </lineage>
</organism>
<dbReference type="EMBL" id="BARS01040782">
    <property type="protein sequence ID" value="GAG39438.1"/>
    <property type="molecule type" value="Genomic_DNA"/>
</dbReference>
<feature type="non-terminal residue" evidence="1">
    <location>
        <position position="47"/>
    </location>
</feature>
<comment type="caution">
    <text evidence="1">The sequence shown here is derived from an EMBL/GenBank/DDBJ whole genome shotgun (WGS) entry which is preliminary data.</text>
</comment>
<protein>
    <submittedName>
        <fullName evidence="1">Uncharacterized protein</fullName>
    </submittedName>
</protein>
<accession>X0XS01</accession>